<dbReference type="RefSeq" id="WP_066591994.1">
    <property type="nucleotide sequence ID" value="NZ_CAMTQL010000006.1"/>
</dbReference>
<organism evidence="20 21">
    <name type="scientific">Turicimonas muris</name>
    <dbReference type="NCBI Taxonomy" id="1796652"/>
    <lineage>
        <taxon>Bacteria</taxon>
        <taxon>Pseudomonadati</taxon>
        <taxon>Pseudomonadota</taxon>
        <taxon>Betaproteobacteria</taxon>
        <taxon>Burkholderiales</taxon>
        <taxon>Sutterellaceae</taxon>
        <taxon>Turicimonas</taxon>
    </lineage>
</organism>
<evidence type="ECO:0000256" key="11">
    <source>
        <dbReference type="ARBA" id="ARBA00022967"/>
    </source>
</evidence>
<keyword evidence="14" id="KW-0406">Ion transport</keyword>
<sequence length="956" mass="102040">MKEHFDVTGMSCSACSARVEKAVKALNGIDDVNVNLLKNSMVVDFDPTKTGTEQIEDAVKKAGYSAIVKSEERGKGTTASSKPQEDIQAEELKNMETRLWVSIVFSVPLMYIAMAPMVGLPSPSFLSGHQNAAVNALTQFLLTIPVVFVNFKFFNIGFRSLFSRAPNMASLVAIGSAASVFFGLFALYMMLIGLSAGNEELVAKYAHNLYFDSAAMILTLITVGKYFEARAKKRTTNAISKLLELVPDTAVVQRDGKDIEVSVDEIRPGEIVVLKTGQRIPVDGVVKEGTGSVDESSLTGESLPVEKEADSALSGGTLVTQGHFLMQVTKVGEDTALAQIIKLVDEATSSKAPVARLADKVSGIFVPTVIALAVIASVTWMLLGYSWEFALMIGVSVLVISCPCALGLATPTAIMVGSGKGAEQGILFKSAEAIESSEKVNAVVLDKTGTVTEGKPSVTDIVLFNGQTLDELLQKVYAVESKSEHPLATAISSYCAEVQISLSSSSDFKQVSGSVSGTVGNEKVEIGNLKALNIQNSQITEQALSLARQGKTPLIVKINGATKGIIAVADPIKPDSKIAIEAMKKAGQEVWMVTGDNEVTAKAVASKVGIDHIESGVLPSDKEKIVRRLQGEGKRVIMVGDGINDAPALARADVGIAIGAGTDVAIESADIVLMKNRLTDVVNAENLSHSTMNNIRQNLFWAFFYNIIGIPVAAGVFYPVLGWTLSPMIAAAAMSMSSVSVVSNALRLRGWKPKLVFNQEQRKASSGKAAVMSVALKQEAASSVSHSDAHTKAVIIEGMMCSHCSSSVEKGLAKLPGVQSVKVDLKDQLATIVFNGELSDETIKATVEKLGYQVVKIEDLAAPERGEVLSRTQDKRKCCQTEKPVLHTKKVVIEGMMCSHCSSAVEKGLSKLPGVENVEVDLKDKLAVLRYKEVLSDETIKTTVEKLGYSVKKIEE</sequence>
<dbReference type="PRINTS" id="PR00943">
    <property type="entry name" value="CUATPASE"/>
</dbReference>
<dbReference type="InterPro" id="IPR023214">
    <property type="entry name" value="HAD_sf"/>
</dbReference>
<feature type="domain" description="HMA" evidence="19">
    <location>
        <begin position="790"/>
        <end position="855"/>
    </location>
</feature>
<dbReference type="Gene3D" id="3.40.50.1000">
    <property type="entry name" value="HAD superfamily/HAD-like"/>
    <property type="match status" value="1"/>
</dbReference>
<dbReference type="GO" id="GO:0005524">
    <property type="term" value="F:ATP binding"/>
    <property type="evidence" value="ECO:0007669"/>
    <property type="project" value="UniProtKB-UniRule"/>
</dbReference>
<dbReference type="CDD" id="cd00371">
    <property type="entry name" value="HMA"/>
    <property type="match status" value="3"/>
</dbReference>
<dbReference type="InterPro" id="IPR006121">
    <property type="entry name" value="HMA_dom"/>
</dbReference>
<dbReference type="PANTHER" id="PTHR43520:SF8">
    <property type="entry name" value="P-TYPE CU(+) TRANSPORTER"/>
    <property type="match status" value="1"/>
</dbReference>
<keyword evidence="8" id="KW-0187">Copper transport</keyword>
<keyword evidence="6" id="KW-0677">Repeat</keyword>
<keyword evidence="4 18" id="KW-0812">Transmembrane</keyword>
<dbReference type="PROSITE" id="PS50846">
    <property type="entry name" value="HMA_2"/>
    <property type="match status" value="3"/>
</dbReference>
<dbReference type="InterPro" id="IPR006122">
    <property type="entry name" value="HMA_Cu_ion-bd"/>
</dbReference>
<reference evidence="21" key="1">
    <citation type="submission" date="2017-05" db="EMBL/GenBank/DDBJ databases">
        <title>Improved OligoMM genomes.</title>
        <authorList>
            <person name="Garzetti D."/>
        </authorList>
    </citation>
    <scope>NUCLEOTIDE SEQUENCE [LARGE SCALE GENOMIC DNA]</scope>
    <source>
        <strain evidence="21">YL45</strain>
    </source>
</reference>
<dbReference type="GO" id="GO:0005886">
    <property type="term" value="C:plasma membrane"/>
    <property type="evidence" value="ECO:0007669"/>
    <property type="project" value="UniProtKB-SubCell"/>
</dbReference>
<dbReference type="SFLD" id="SFLDF00027">
    <property type="entry name" value="p-type_atpase"/>
    <property type="match status" value="1"/>
</dbReference>
<evidence type="ECO:0000256" key="4">
    <source>
        <dbReference type="ARBA" id="ARBA00022692"/>
    </source>
</evidence>
<dbReference type="Pfam" id="PF00702">
    <property type="entry name" value="Hydrolase"/>
    <property type="match status" value="1"/>
</dbReference>
<feature type="transmembrane region" description="Helical" evidence="18">
    <location>
        <begin position="699"/>
        <end position="721"/>
    </location>
</feature>
<feature type="domain" description="HMA" evidence="19">
    <location>
        <begin position="887"/>
        <end position="952"/>
    </location>
</feature>
<proteinExistence type="inferred from homology"/>
<dbReference type="InterPro" id="IPR023298">
    <property type="entry name" value="ATPase_P-typ_TM_dom_sf"/>
</dbReference>
<evidence type="ECO:0000313" key="21">
    <source>
        <dbReference type="Proteomes" id="UP000214610"/>
    </source>
</evidence>
<evidence type="ECO:0000256" key="18">
    <source>
        <dbReference type="RuleBase" id="RU362081"/>
    </source>
</evidence>
<evidence type="ECO:0000256" key="17">
    <source>
        <dbReference type="ARBA" id="ARBA00047424"/>
    </source>
</evidence>
<dbReference type="InterPro" id="IPR018303">
    <property type="entry name" value="ATPase_P-typ_P_site"/>
</dbReference>
<evidence type="ECO:0000256" key="9">
    <source>
        <dbReference type="ARBA" id="ARBA00022840"/>
    </source>
</evidence>
<dbReference type="PANTHER" id="PTHR43520">
    <property type="entry name" value="ATP7, ISOFORM B"/>
    <property type="match status" value="1"/>
</dbReference>
<keyword evidence="13" id="KW-0186">Copper</keyword>
<evidence type="ECO:0000256" key="2">
    <source>
        <dbReference type="ARBA" id="ARBA00006024"/>
    </source>
</evidence>
<dbReference type="PROSITE" id="PS00154">
    <property type="entry name" value="ATPASE_E1_E2"/>
    <property type="match status" value="1"/>
</dbReference>
<feature type="transmembrane region" description="Helical" evidence="18">
    <location>
        <begin position="389"/>
        <end position="410"/>
    </location>
</feature>
<evidence type="ECO:0000256" key="3">
    <source>
        <dbReference type="ARBA" id="ARBA00022448"/>
    </source>
</evidence>
<dbReference type="InterPro" id="IPR027256">
    <property type="entry name" value="P-typ_ATPase_IB"/>
</dbReference>
<evidence type="ECO:0000256" key="1">
    <source>
        <dbReference type="ARBA" id="ARBA00004127"/>
    </source>
</evidence>
<dbReference type="EMBL" id="NHMP01000002">
    <property type="protein sequence ID" value="OXE50369.1"/>
    <property type="molecule type" value="Genomic_DNA"/>
</dbReference>
<keyword evidence="7 18" id="KW-0547">Nucleotide-binding</keyword>
<comment type="catalytic activity">
    <reaction evidence="17">
        <text>Cu(2+)(in) + ATP + H2O = Cu(2+)(out) + ADP + phosphate + H(+)</text>
        <dbReference type="Rhea" id="RHEA:10376"/>
        <dbReference type="ChEBI" id="CHEBI:15377"/>
        <dbReference type="ChEBI" id="CHEBI:15378"/>
        <dbReference type="ChEBI" id="CHEBI:29036"/>
        <dbReference type="ChEBI" id="CHEBI:30616"/>
        <dbReference type="ChEBI" id="CHEBI:43474"/>
        <dbReference type="ChEBI" id="CHEBI:456216"/>
        <dbReference type="EC" id="7.2.2.9"/>
    </reaction>
</comment>
<dbReference type="InterPro" id="IPR023299">
    <property type="entry name" value="ATPase_P-typ_cyto_dom_N"/>
</dbReference>
<dbReference type="FunFam" id="3.30.70.100:FF:000005">
    <property type="entry name" value="Copper-exporting P-type ATPase A"/>
    <property type="match status" value="1"/>
</dbReference>
<dbReference type="NCBIfam" id="TIGR01494">
    <property type="entry name" value="ATPase_P-type"/>
    <property type="match status" value="1"/>
</dbReference>
<dbReference type="GO" id="GO:0012505">
    <property type="term" value="C:endomembrane system"/>
    <property type="evidence" value="ECO:0007669"/>
    <property type="project" value="UniProtKB-SubCell"/>
</dbReference>
<name>A0A227KQC7_9BURK</name>
<dbReference type="GO" id="GO:0005507">
    <property type="term" value="F:copper ion binding"/>
    <property type="evidence" value="ECO:0007669"/>
    <property type="project" value="InterPro"/>
</dbReference>
<keyword evidence="12 18" id="KW-1133">Transmembrane helix</keyword>
<dbReference type="NCBIfam" id="TIGR01525">
    <property type="entry name" value="ATPase-IB_hvy"/>
    <property type="match status" value="1"/>
</dbReference>
<dbReference type="GO" id="GO:0016887">
    <property type="term" value="F:ATP hydrolysis activity"/>
    <property type="evidence" value="ECO:0007669"/>
    <property type="project" value="InterPro"/>
</dbReference>
<dbReference type="NCBIfam" id="TIGR00003">
    <property type="entry name" value="copper ion binding protein"/>
    <property type="match status" value="3"/>
</dbReference>
<keyword evidence="10" id="KW-0460">Magnesium</keyword>
<dbReference type="InterPro" id="IPR036163">
    <property type="entry name" value="HMA_dom_sf"/>
</dbReference>
<keyword evidence="11" id="KW-1278">Translocase</keyword>
<keyword evidence="3" id="KW-0813">Transport</keyword>
<dbReference type="FunFam" id="3.30.70.100:FF:000001">
    <property type="entry name" value="ATPase copper transporting beta"/>
    <property type="match status" value="1"/>
</dbReference>
<keyword evidence="5 18" id="KW-0479">Metal-binding</keyword>
<dbReference type="FunFam" id="2.70.150.10:FF:000002">
    <property type="entry name" value="Copper-transporting ATPase 1, putative"/>
    <property type="match status" value="1"/>
</dbReference>
<dbReference type="InterPro" id="IPR036412">
    <property type="entry name" value="HAD-like_sf"/>
</dbReference>
<evidence type="ECO:0000256" key="8">
    <source>
        <dbReference type="ARBA" id="ARBA00022796"/>
    </source>
</evidence>
<keyword evidence="21" id="KW-1185">Reference proteome</keyword>
<dbReference type="InterPro" id="IPR017969">
    <property type="entry name" value="Heavy-metal-associated_CS"/>
</dbReference>
<evidence type="ECO:0000256" key="5">
    <source>
        <dbReference type="ARBA" id="ARBA00022723"/>
    </source>
</evidence>
<evidence type="ECO:0000259" key="19">
    <source>
        <dbReference type="PROSITE" id="PS50846"/>
    </source>
</evidence>
<gene>
    <name evidence="20" type="ORF">ADH67_05150</name>
</gene>
<comment type="subcellular location">
    <subcellularLocation>
        <location evidence="18">Cell membrane</location>
    </subcellularLocation>
    <subcellularLocation>
        <location evidence="1">Endomembrane system</location>
        <topology evidence="1">Multi-pass membrane protein</topology>
    </subcellularLocation>
</comment>
<evidence type="ECO:0000256" key="14">
    <source>
        <dbReference type="ARBA" id="ARBA00023065"/>
    </source>
</evidence>
<evidence type="ECO:0000256" key="6">
    <source>
        <dbReference type="ARBA" id="ARBA00022737"/>
    </source>
</evidence>
<comment type="similarity">
    <text evidence="2 18">Belongs to the cation transport ATPase (P-type) (TC 3.A.3) family. Type IB subfamily.</text>
</comment>
<evidence type="ECO:0000256" key="12">
    <source>
        <dbReference type="ARBA" id="ARBA00022989"/>
    </source>
</evidence>
<keyword evidence="9 18" id="KW-0067">ATP-binding</keyword>
<dbReference type="SUPFAM" id="SSF81665">
    <property type="entry name" value="Calcium ATPase, transmembrane domain M"/>
    <property type="match status" value="1"/>
</dbReference>
<dbReference type="SUPFAM" id="SSF55008">
    <property type="entry name" value="HMA, heavy metal-associated domain"/>
    <property type="match status" value="3"/>
</dbReference>
<protein>
    <recommendedName>
        <fullName evidence="16">P-type Cu(2+) transporter</fullName>
        <ecNumber evidence="16">7.2.2.9</ecNumber>
    </recommendedName>
</protein>
<dbReference type="Proteomes" id="UP000214610">
    <property type="component" value="Unassembled WGS sequence"/>
</dbReference>
<dbReference type="GO" id="GO:0043682">
    <property type="term" value="F:P-type divalent copper transporter activity"/>
    <property type="evidence" value="ECO:0007669"/>
    <property type="project" value="UniProtKB-EC"/>
</dbReference>
<dbReference type="PRINTS" id="PR00119">
    <property type="entry name" value="CATATPASE"/>
</dbReference>
<dbReference type="GO" id="GO:0055070">
    <property type="term" value="P:copper ion homeostasis"/>
    <property type="evidence" value="ECO:0007669"/>
    <property type="project" value="TreeGrafter"/>
</dbReference>
<evidence type="ECO:0000256" key="7">
    <source>
        <dbReference type="ARBA" id="ARBA00022741"/>
    </source>
</evidence>
<dbReference type="SUPFAM" id="SSF81653">
    <property type="entry name" value="Calcium ATPase, transduction domain A"/>
    <property type="match status" value="1"/>
</dbReference>
<dbReference type="InterPro" id="IPR008250">
    <property type="entry name" value="ATPase_P-typ_transduc_dom_A_sf"/>
</dbReference>
<feature type="transmembrane region" description="Helical" evidence="18">
    <location>
        <begin position="209"/>
        <end position="227"/>
    </location>
</feature>
<dbReference type="PROSITE" id="PS01047">
    <property type="entry name" value="HMA_1"/>
    <property type="match status" value="3"/>
</dbReference>
<dbReference type="InterPro" id="IPR001757">
    <property type="entry name" value="P_typ_ATPase"/>
</dbReference>
<keyword evidence="15 18" id="KW-0472">Membrane</keyword>
<evidence type="ECO:0000313" key="20">
    <source>
        <dbReference type="EMBL" id="OXE50369.1"/>
    </source>
</evidence>
<dbReference type="Pfam" id="PF00122">
    <property type="entry name" value="E1-E2_ATPase"/>
    <property type="match status" value="1"/>
</dbReference>
<dbReference type="SUPFAM" id="SSF56784">
    <property type="entry name" value="HAD-like"/>
    <property type="match status" value="1"/>
</dbReference>
<dbReference type="AlphaFoldDB" id="A0A227KQC7"/>
<feature type="domain" description="HMA" evidence="19">
    <location>
        <begin position="1"/>
        <end position="67"/>
    </location>
</feature>
<dbReference type="GeneID" id="78363657"/>
<feature type="transmembrane region" description="Helical" evidence="18">
    <location>
        <begin position="99"/>
        <end position="120"/>
    </location>
</feature>
<dbReference type="EC" id="7.2.2.9" evidence="16"/>
<evidence type="ECO:0000256" key="15">
    <source>
        <dbReference type="ARBA" id="ARBA00023136"/>
    </source>
</evidence>
<dbReference type="Gene3D" id="3.40.1110.10">
    <property type="entry name" value="Calcium-transporting ATPase, cytoplasmic domain N"/>
    <property type="match status" value="1"/>
</dbReference>
<dbReference type="Gene3D" id="2.70.150.10">
    <property type="entry name" value="Calcium-transporting ATPase, cytoplasmic transduction domain A"/>
    <property type="match status" value="1"/>
</dbReference>
<keyword evidence="18" id="KW-1003">Cell membrane</keyword>
<feature type="transmembrane region" description="Helical" evidence="18">
    <location>
        <begin position="361"/>
        <end position="383"/>
    </location>
</feature>
<dbReference type="CDD" id="cd02094">
    <property type="entry name" value="P-type_ATPase_Cu-like"/>
    <property type="match status" value="1"/>
</dbReference>
<feature type="transmembrane region" description="Helical" evidence="18">
    <location>
        <begin position="171"/>
        <end position="197"/>
    </location>
</feature>
<accession>A0A227KQC7</accession>
<dbReference type="NCBIfam" id="TIGR01511">
    <property type="entry name" value="ATPase-IB1_Cu"/>
    <property type="match status" value="1"/>
</dbReference>
<dbReference type="InterPro" id="IPR044492">
    <property type="entry name" value="P_typ_ATPase_HD_dom"/>
</dbReference>
<dbReference type="SFLD" id="SFLDS00003">
    <property type="entry name" value="Haloacid_Dehalogenase"/>
    <property type="match status" value="1"/>
</dbReference>
<evidence type="ECO:0000256" key="10">
    <source>
        <dbReference type="ARBA" id="ARBA00022842"/>
    </source>
</evidence>
<dbReference type="Gene3D" id="3.30.70.100">
    <property type="match status" value="3"/>
</dbReference>
<dbReference type="SFLD" id="SFLDG00002">
    <property type="entry name" value="C1.7:_P-type_atpase_like"/>
    <property type="match status" value="1"/>
</dbReference>
<feature type="transmembrane region" description="Helical" evidence="18">
    <location>
        <begin position="132"/>
        <end position="151"/>
    </location>
</feature>
<dbReference type="Pfam" id="PF00403">
    <property type="entry name" value="HMA"/>
    <property type="match status" value="3"/>
</dbReference>
<evidence type="ECO:0000256" key="13">
    <source>
        <dbReference type="ARBA" id="ARBA00023008"/>
    </source>
</evidence>
<comment type="caution">
    <text evidence="20">The sequence shown here is derived from an EMBL/GenBank/DDBJ whole genome shotgun (WGS) entry which is preliminary data.</text>
</comment>
<evidence type="ECO:0000256" key="16">
    <source>
        <dbReference type="ARBA" id="ARBA00038904"/>
    </source>
</evidence>
<dbReference type="InterPro" id="IPR059000">
    <property type="entry name" value="ATPase_P-type_domA"/>
</dbReference>